<evidence type="ECO:0000256" key="4">
    <source>
        <dbReference type="SAM" id="MobiDB-lite"/>
    </source>
</evidence>
<dbReference type="SMART" id="SM00864">
    <property type="entry name" value="Tubulin"/>
    <property type="match status" value="1"/>
</dbReference>
<comment type="similarity">
    <text evidence="1">Belongs to the FtsZ family.</text>
</comment>
<feature type="region of interest" description="Disordered" evidence="4">
    <location>
        <begin position="392"/>
        <end position="424"/>
    </location>
</feature>
<evidence type="ECO:0000256" key="2">
    <source>
        <dbReference type="ARBA" id="ARBA00022741"/>
    </source>
</evidence>
<dbReference type="InterPro" id="IPR000158">
    <property type="entry name" value="Cell_div_FtsZ"/>
</dbReference>
<dbReference type="InterPro" id="IPR018316">
    <property type="entry name" value="Tubulin/FtsZ_2-layer-sand-dom"/>
</dbReference>
<dbReference type="EMBL" id="MLJW01000002">
    <property type="protein sequence ID" value="OIR18571.1"/>
    <property type="molecule type" value="Genomic_DNA"/>
</dbReference>
<dbReference type="PANTHER" id="PTHR30314">
    <property type="entry name" value="CELL DIVISION PROTEIN FTSZ-RELATED"/>
    <property type="match status" value="1"/>
</dbReference>
<dbReference type="PROSITE" id="PS01134">
    <property type="entry name" value="FTSZ_1"/>
    <property type="match status" value="1"/>
</dbReference>
<feature type="compositionally biased region" description="Low complexity" evidence="4">
    <location>
        <begin position="333"/>
        <end position="364"/>
    </location>
</feature>
<name>A0A1J5TEM2_9ZZZZ</name>
<dbReference type="SUPFAM" id="SSF55307">
    <property type="entry name" value="Tubulin C-terminal domain-like"/>
    <property type="match status" value="1"/>
</dbReference>
<dbReference type="NCBIfam" id="TIGR00065">
    <property type="entry name" value="ftsZ"/>
    <property type="match status" value="1"/>
</dbReference>
<sequence>MDSELPLEQSLLTDRDLAIKLVGVGGGGSNAVDRLKMDNLDRVQMAVVNTDLQALSASPVQEKVLIGSGVTRGLGAGGDPDLGREAAESDRAKIAPAVKDQDLVFIVAGMGGGTGTGAAPVVAEIAVEQGALVIAFVTMPFSFEGGRRLKQAEEGLAALRRVADAVILLPNNVLLQEAAENESVLDSFARADEWIGRGVKAIWGMLLRTGMINVDFATLRQAFQSRGGKTLFGLGSGEGENASARAIESLRLCPLLATPENARKADRLLVNITAGPDLATHQVNALMQAITEEFGLDSHVVMGAVIDEAMKGRVEVVVLGTTDIGGRGRSTVRSPATPLRARPSARPAPAAAPGAASETPRSDDAGVAVVAEGAPAAVAAAPAHVASSAPAKAPAQPVSAAKPDTSQEEFSFGEVESRGHFENTDRNLFEGQDLDVPTYLRKGIKLML</sequence>
<dbReference type="CDD" id="cd02201">
    <property type="entry name" value="FtsZ_type1"/>
    <property type="match status" value="1"/>
</dbReference>
<dbReference type="GO" id="GO:0005737">
    <property type="term" value="C:cytoplasm"/>
    <property type="evidence" value="ECO:0007669"/>
    <property type="project" value="TreeGrafter"/>
</dbReference>
<keyword evidence="2" id="KW-0547">Nucleotide-binding</keyword>
<dbReference type="GO" id="GO:0003924">
    <property type="term" value="F:GTPase activity"/>
    <property type="evidence" value="ECO:0007669"/>
    <property type="project" value="InterPro"/>
</dbReference>
<dbReference type="GO" id="GO:0032153">
    <property type="term" value="C:cell division site"/>
    <property type="evidence" value="ECO:0007669"/>
    <property type="project" value="TreeGrafter"/>
</dbReference>
<evidence type="ECO:0000313" key="7">
    <source>
        <dbReference type="EMBL" id="OIR18571.1"/>
    </source>
</evidence>
<dbReference type="GO" id="GO:0051301">
    <property type="term" value="P:cell division"/>
    <property type="evidence" value="ECO:0007669"/>
    <property type="project" value="UniProtKB-KW"/>
</dbReference>
<reference evidence="7" key="1">
    <citation type="submission" date="2016-10" db="EMBL/GenBank/DDBJ databases">
        <title>Sequence of Gallionella enrichment culture.</title>
        <authorList>
            <person name="Poehlein A."/>
            <person name="Muehling M."/>
            <person name="Daniel R."/>
        </authorList>
    </citation>
    <scope>NUCLEOTIDE SEQUENCE</scope>
</reference>
<feature type="compositionally biased region" description="Low complexity" evidence="4">
    <location>
        <begin position="392"/>
        <end position="403"/>
    </location>
</feature>
<gene>
    <name evidence="7" type="primary">ftsZ_2</name>
    <name evidence="7" type="ORF">GALL_09080</name>
</gene>
<dbReference type="PROSITE" id="PS01135">
    <property type="entry name" value="FTSZ_2"/>
    <property type="match status" value="1"/>
</dbReference>
<comment type="caution">
    <text evidence="7">The sequence shown here is derived from an EMBL/GenBank/DDBJ whole genome shotgun (WGS) entry which is preliminary data.</text>
</comment>
<keyword evidence="7" id="KW-0131">Cell cycle</keyword>
<dbReference type="AlphaFoldDB" id="A0A1J5TEM2"/>
<feature type="compositionally biased region" description="Basic and acidic residues" evidence="4">
    <location>
        <begin position="415"/>
        <end position="424"/>
    </location>
</feature>
<dbReference type="InterPro" id="IPR020805">
    <property type="entry name" value="Cell_div_FtsZ_CS"/>
</dbReference>
<dbReference type="InterPro" id="IPR024757">
    <property type="entry name" value="FtsZ_C"/>
</dbReference>
<evidence type="ECO:0000259" key="6">
    <source>
        <dbReference type="SMART" id="SM00865"/>
    </source>
</evidence>
<protein>
    <submittedName>
        <fullName evidence="7">Cell division protein FtsZ</fullName>
    </submittedName>
</protein>
<dbReference type="InterPro" id="IPR008280">
    <property type="entry name" value="Tub_FtsZ_C"/>
</dbReference>
<dbReference type="Gene3D" id="3.40.50.1440">
    <property type="entry name" value="Tubulin/FtsZ, GTPase domain"/>
    <property type="match status" value="1"/>
</dbReference>
<dbReference type="HAMAP" id="MF_00909">
    <property type="entry name" value="FtsZ"/>
    <property type="match status" value="1"/>
</dbReference>
<dbReference type="InterPro" id="IPR003008">
    <property type="entry name" value="Tubulin_FtsZ_GTPase"/>
</dbReference>
<dbReference type="SMART" id="SM00865">
    <property type="entry name" value="Tubulin_C"/>
    <property type="match status" value="1"/>
</dbReference>
<feature type="region of interest" description="Disordered" evidence="4">
    <location>
        <begin position="324"/>
        <end position="364"/>
    </location>
</feature>
<dbReference type="Pfam" id="PF00091">
    <property type="entry name" value="Tubulin"/>
    <property type="match status" value="1"/>
</dbReference>
<dbReference type="Pfam" id="PF12327">
    <property type="entry name" value="FtsZ_C"/>
    <property type="match status" value="1"/>
</dbReference>
<proteinExistence type="inferred from homology"/>
<dbReference type="InterPro" id="IPR036525">
    <property type="entry name" value="Tubulin/FtsZ_GTPase_sf"/>
</dbReference>
<evidence type="ECO:0000259" key="5">
    <source>
        <dbReference type="SMART" id="SM00864"/>
    </source>
</evidence>
<keyword evidence="3" id="KW-0342">GTP-binding</keyword>
<evidence type="ECO:0000256" key="1">
    <source>
        <dbReference type="ARBA" id="ARBA00009690"/>
    </source>
</evidence>
<dbReference type="GO" id="GO:0005525">
    <property type="term" value="F:GTP binding"/>
    <property type="evidence" value="ECO:0007669"/>
    <property type="project" value="UniProtKB-KW"/>
</dbReference>
<feature type="domain" description="Tubulin/FtsZ GTPase" evidence="5">
    <location>
        <begin position="18"/>
        <end position="210"/>
    </location>
</feature>
<keyword evidence="7" id="KW-0132">Cell division</keyword>
<accession>A0A1J5TEM2</accession>
<dbReference type="PANTHER" id="PTHR30314:SF3">
    <property type="entry name" value="MITOCHONDRIAL DIVISION PROTEIN FSZA"/>
    <property type="match status" value="1"/>
</dbReference>
<dbReference type="InterPro" id="IPR045061">
    <property type="entry name" value="FtsZ/CetZ"/>
</dbReference>
<organism evidence="7">
    <name type="scientific">mine drainage metagenome</name>
    <dbReference type="NCBI Taxonomy" id="410659"/>
    <lineage>
        <taxon>unclassified sequences</taxon>
        <taxon>metagenomes</taxon>
        <taxon>ecological metagenomes</taxon>
    </lineage>
</organism>
<dbReference type="SUPFAM" id="SSF52490">
    <property type="entry name" value="Tubulin nucleotide-binding domain-like"/>
    <property type="match status" value="1"/>
</dbReference>
<dbReference type="PRINTS" id="PR00423">
    <property type="entry name" value="CELLDVISFTSZ"/>
</dbReference>
<evidence type="ECO:0000256" key="3">
    <source>
        <dbReference type="ARBA" id="ARBA00023134"/>
    </source>
</evidence>
<feature type="domain" description="Tubulin/FtsZ 2-layer sandwich" evidence="6">
    <location>
        <begin position="212"/>
        <end position="333"/>
    </location>
</feature>